<comment type="similarity">
    <text evidence="2">Belongs to the peptidase S1 family.</text>
</comment>
<keyword evidence="13" id="KW-1133">Transmembrane helix</keyword>
<evidence type="ECO:0000256" key="11">
    <source>
        <dbReference type="ARBA" id="ARBA00038868"/>
    </source>
</evidence>
<dbReference type="Pfam" id="PF00089">
    <property type="entry name" value="Trypsin"/>
    <property type="match status" value="1"/>
</dbReference>
<comment type="catalytic activity">
    <reaction evidence="10">
        <text>Preferential cleavage: Arg-|-Xaa, Lys-|-Xaa.</text>
        <dbReference type="EC" id="3.4.21.4"/>
    </reaction>
</comment>
<keyword evidence="7 12" id="KW-0720">Serine protease</keyword>
<keyword evidence="9" id="KW-1015">Disulfide bond</keyword>
<dbReference type="Proteomes" id="UP000007798">
    <property type="component" value="Unassembled WGS sequence"/>
</dbReference>
<keyword evidence="16" id="KW-1185">Reference proteome</keyword>
<dbReference type="PROSITE" id="PS50240">
    <property type="entry name" value="TRYPSIN_DOM"/>
    <property type="match status" value="1"/>
</dbReference>
<evidence type="ECO:0000256" key="6">
    <source>
        <dbReference type="ARBA" id="ARBA00022801"/>
    </source>
</evidence>
<evidence type="ECO:0000256" key="7">
    <source>
        <dbReference type="ARBA" id="ARBA00022825"/>
    </source>
</evidence>
<sequence length="263" mass="28966">MDWHWLSYYLLCIWCIWIMQSINHLIVANESRIVGGQETTIAQVPYIVYLRQSQNFICGGSLLSAKCVLSAAHCVYGFQAKDYTVHAGATRLDESAPMVREVLSFHIPPNYSPNNFDMDVAILRLTTPMSLSPGQVATIQPCRSPPAANSYVKISGWGVTAENNREPSIQLRTAMVRVLPNLECRLAYAGQAQLSDSMVCAAVRGLKDSCSGDSGGPLVYRGQVCGIVSWGFGCARISYPGVYTNVASVRVYEFIQQTLNLNR</sequence>
<feature type="domain" description="Peptidase S1" evidence="14">
    <location>
        <begin position="33"/>
        <end position="260"/>
    </location>
</feature>
<organism evidence="15 16">
    <name type="scientific">Drosophila willistoni</name>
    <name type="common">Fruit fly</name>
    <dbReference type="NCBI Taxonomy" id="7260"/>
    <lineage>
        <taxon>Eukaryota</taxon>
        <taxon>Metazoa</taxon>
        <taxon>Ecdysozoa</taxon>
        <taxon>Arthropoda</taxon>
        <taxon>Hexapoda</taxon>
        <taxon>Insecta</taxon>
        <taxon>Pterygota</taxon>
        <taxon>Neoptera</taxon>
        <taxon>Endopterygota</taxon>
        <taxon>Diptera</taxon>
        <taxon>Brachycera</taxon>
        <taxon>Muscomorpha</taxon>
        <taxon>Ephydroidea</taxon>
        <taxon>Drosophilidae</taxon>
        <taxon>Drosophila</taxon>
        <taxon>Sophophora</taxon>
    </lineage>
</organism>
<evidence type="ECO:0000256" key="4">
    <source>
        <dbReference type="ARBA" id="ARBA00022670"/>
    </source>
</evidence>
<dbReference type="OMA" id="WWLCHLA"/>
<dbReference type="MEROPS" id="S01.A49"/>
<dbReference type="PROSITE" id="PS00134">
    <property type="entry name" value="TRYPSIN_HIS"/>
    <property type="match status" value="1"/>
</dbReference>
<keyword evidence="13" id="KW-0812">Transmembrane</keyword>
<protein>
    <recommendedName>
        <fullName evidence="11">trypsin</fullName>
        <ecNumber evidence="11">3.4.21.4</ecNumber>
    </recommendedName>
</protein>
<evidence type="ECO:0000256" key="12">
    <source>
        <dbReference type="RuleBase" id="RU363034"/>
    </source>
</evidence>
<evidence type="ECO:0000256" key="8">
    <source>
        <dbReference type="ARBA" id="ARBA00023145"/>
    </source>
</evidence>
<keyword evidence="3" id="KW-0964">Secreted</keyword>
<dbReference type="PhylomeDB" id="B4N3P8"/>
<evidence type="ECO:0000313" key="16">
    <source>
        <dbReference type="Proteomes" id="UP000007798"/>
    </source>
</evidence>
<dbReference type="InterPro" id="IPR033116">
    <property type="entry name" value="TRYPSIN_SER"/>
</dbReference>
<dbReference type="OrthoDB" id="10059102at2759"/>
<dbReference type="InterPro" id="IPR001254">
    <property type="entry name" value="Trypsin_dom"/>
</dbReference>
<keyword evidence="4 12" id="KW-0645">Protease</keyword>
<dbReference type="InterPro" id="IPR001314">
    <property type="entry name" value="Peptidase_S1A"/>
</dbReference>
<dbReference type="PANTHER" id="PTHR24276">
    <property type="entry name" value="POLYSERASE-RELATED"/>
    <property type="match status" value="1"/>
</dbReference>
<dbReference type="SUPFAM" id="SSF50494">
    <property type="entry name" value="Trypsin-like serine proteases"/>
    <property type="match status" value="1"/>
</dbReference>
<dbReference type="AlphaFoldDB" id="B4N3P8"/>
<accession>B4N3P8</accession>
<dbReference type="GO" id="GO:0006508">
    <property type="term" value="P:proteolysis"/>
    <property type="evidence" value="ECO:0007669"/>
    <property type="project" value="UniProtKB-KW"/>
</dbReference>
<dbReference type="PRINTS" id="PR00722">
    <property type="entry name" value="CHYMOTRYPSIN"/>
</dbReference>
<dbReference type="PANTHER" id="PTHR24276:SF91">
    <property type="entry name" value="AT26814P-RELATED"/>
    <property type="match status" value="1"/>
</dbReference>
<evidence type="ECO:0000256" key="3">
    <source>
        <dbReference type="ARBA" id="ARBA00022525"/>
    </source>
</evidence>
<dbReference type="InterPro" id="IPR018114">
    <property type="entry name" value="TRYPSIN_HIS"/>
</dbReference>
<reference evidence="15 16" key="1">
    <citation type="journal article" date="2007" name="Nature">
        <title>Evolution of genes and genomes on the Drosophila phylogeny.</title>
        <authorList>
            <consortium name="Drosophila 12 Genomes Consortium"/>
            <person name="Clark A.G."/>
            <person name="Eisen M.B."/>
            <person name="Smith D.R."/>
            <person name="Bergman C.M."/>
            <person name="Oliver B."/>
            <person name="Markow T.A."/>
            <person name="Kaufman T.C."/>
            <person name="Kellis M."/>
            <person name="Gelbart W."/>
            <person name="Iyer V.N."/>
            <person name="Pollard D.A."/>
            <person name="Sackton T.B."/>
            <person name="Larracuente A.M."/>
            <person name="Singh N.D."/>
            <person name="Abad J.P."/>
            <person name="Abt D.N."/>
            <person name="Adryan B."/>
            <person name="Aguade M."/>
            <person name="Akashi H."/>
            <person name="Anderson W.W."/>
            <person name="Aquadro C.F."/>
            <person name="Ardell D.H."/>
            <person name="Arguello R."/>
            <person name="Artieri C.G."/>
            <person name="Barbash D.A."/>
            <person name="Barker D."/>
            <person name="Barsanti P."/>
            <person name="Batterham P."/>
            <person name="Batzoglou S."/>
            <person name="Begun D."/>
            <person name="Bhutkar A."/>
            <person name="Blanco E."/>
            <person name="Bosak S.A."/>
            <person name="Bradley R.K."/>
            <person name="Brand A.D."/>
            <person name="Brent M.R."/>
            <person name="Brooks A.N."/>
            <person name="Brown R.H."/>
            <person name="Butlin R.K."/>
            <person name="Caggese C."/>
            <person name="Calvi B.R."/>
            <person name="Bernardo de Carvalho A."/>
            <person name="Caspi A."/>
            <person name="Castrezana S."/>
            <person name="Celniker S.E."/>
            <person name="Chang J.L."/>
            <person name="Chapple C."/>
            <person name="Chatterji S."/>
            <person name="Chinwalla A."/>
            <person name="Civetta A."/>
            <person name="Clifton S.W."/>
            <person name="Comeron J.M."/>
            <person name="Costello J.C."/>
            <person name="Coyne J.A."/>
            <person name="Daub J."/>
            <person name="David R.G."/>
            <person name="Delcher A.L."/>
            <person name="Delehaunty K."/>
            <person name="Do C.B."/>
            <person name="Ebling H."/>
            <person name="Edwards K."/>
            <person name="Eickbush T."/>
            <person name="Evans J.D."/>
            <person name="Filipski A."/>
            <person name="Findeiss S."/>
            <person name="Freyhult E."/>
            <person name="Fulton L."/>
            <person name="Fulton R."/>
            <person name="Garcia A.C."/>
            <person name="Gardiner A."/>
            <person name="Garfield D.A."/>
            <person name="Garvin B.E."/>
            <person name="Gibson G."/>
            <person name="Gilbert D."/>
            <person name="Gnerre S."/>
            <person name="Godfrey J."/>
            <person name="Good R."/>
            <person name="Gotea V."/>
            <person name="Gravely B."/>
            <person name="Greenberg A.J."/>
            <person name="Griffiths-Jones S."/>
            <person name="Gross S."/>
            <person name="Guigo R."/>
            <person name="Gustafson E.A."/>
            <person name="Haerty W."/>
            <person name="Hahn M.W."/>
            <person name="Halligan D.L."/>
            <person name="Halpern A.L."/>
            <person name="Halter G.M."/>
            <person name="Han M.V."/>
            <person name="Heger A."/>
            <person name="Hillier L."/>
            <person name="Hinrichs A.S."/>
            <person name="Holmes I."/>
            <person name="Hoskins R.A."/>
            <person name="Hubisz M.J."/>
            <person name="Hultmark D."/>
            <person name="Huntley M.A."/>
            <person name="Jaffe D.B."/>
            <person name="Jagadeeshan S."/>
            <person name="Jeck W.R."/>
            <person name="Johnson J."/>
            <person name="Jones C.D."/>
            <person name="Jordan W.C."/>
            <person name="Karpen G.H."/>
            <person name="Kataoka E."/>
            <person name="Keightley P.D."/>
            <person name="Kheradpour P."/>
            <person name="Kirkness E.F."/>
            <person name="Koerich L.B."/>
            <person name="Kristiansen K."/>
            <person name="Kudrna D."/>
            <person name="Kulathinal R.J."/>
            <person name="Kumar S."/>
            <person name="Kwok R."/>
            <person name="Lander E."/>
            <person name="Langley C.H."/>
            <person name="Lapoint R."/>
            <person name="Lazzaro B.P."/>
            <person name="Lee S.J."/>
            <person name="Levesque L."/>
            <person name="Li R."/>
            <person name="Lin C.F."/>
            <person name="Lin M.F."/>
            <person name="Lindblad-Toh K."/>
            <person name="Llopart A."/>
            <person name="Long M."/>
            <person name="Low L."/>
            <person name="Lozovsky E."/>
            <person name="Lu J."/>
            <person name="Luo M."/>
            <person name="Machado C.A."/>
            <person name="Makalowski W."/>
            <person name="Marzo M."/>
            <person name="Matsuda M."/>
            <person name="Matzkin L."/>
            <person name="McAllister B."/>
            <person name="McBride C.S."/>
            <person name="McKernan B."/>
            <person name="McKernan K."/>
            <person name="Mendez-Lago M."/>
            <person name="Minx P."/>
            <person name="Mollenhauer M.U."/>
            <person name="Montooth K."/>
            <person name="Mount S.M."/>
            <person name="Mu X."/>
            <person name="Myers E."/>
            <person name="Negre B."/>
            <person name="Newfeld S."/>
            <person name="Nielsen R."/>
            <person name="Noor M.A."/>
            <person name="O'Grady P."/>
            <person name="Pachter L."/>
            <person name="Papaceit M."/>
            <person name="Parisi M.J."/>
            <person name="Parisi M."/>
            <person name="Parts L."/>
            <person name="Pedersen J.S."/>
            <person name="Pesole G."/>
            <person name="Phillippy A.M."/>
            <person name="Ponting C.P."/>
            <person name="Pop M."/>
            <person name="Porcelli D."/>
            <person name="Powell J.R."/>
            <person name="Prohaska S."/>
            <person name="Pruitt K."/>
            <person name="Puig M."/>
            <person name="Quesneville H."/>
            <person name="Ram K.R."/>
            <person name="Rand D."/>
            <person name="Rasmussen M.D."/>
            <person name="Reed L.K."/>
            <person name="Reenan R."/>
            <person name="Reily A."/>
            <person name="Remington K.A."/>
            <person name="Rieger T.T."/>
            <person name="Ritchie M.G."/>
            <person name="Robin C."/>
            <person name="Rogers Y.H."/>
            <person name="Rohde C."/>
            <person name="Rozas J."/>
            <person name="Rubenfield M.J."/>
            <person name="Ruiz A."/>
            <person name="Russo S."/>
            <person name="Salzberg S.L."/>
            <person name="Sanchez-Gracia A."/>
            <person name="Saranga D.J."/>
            <person name="Sato H."/>
            <person name="Schaeffer S.W."/>
            <person name="Schatz M.C."/>
            <person name="Schlenke T."/>
            <person name="Schwartz R."/>
            <person name="Segarra C."/>
            <person name="Singh R.S."/>
            <person name="Sirot L."/>
            <person name="Sirota M."/>
            <person name="Sisneros N.B."/>
            <person name="Smith C.D."/>
            <person name="Smith T.F."/>
            <person name="Spieth J."/>
            <person name="Stage D.E."/>
            <person name="Stark A."/>
            <person name="Stephan W."/>
            <person name="Strausberg R.L."/>
            <person name="Strempel S."/>
            <person name="Sturgill D."/>
            <person name="Sutton G."/>
            <person name="Sutton G.G."/>
            <person name="Tao W."/>
            <person name="Teichmann S."/>
            <person name="Tobari Y.N."/>
            <person name="Tomimura Y."/>
            <person name="Tsolas J.M."/>
            <person name="Valente V.L."/>
            <person name="Venter E."/>
            <person name="Venter J.C."/>
            <person name="Vicario S."/>
            <person name="Vieira F.G."/>
            <person name="Vilella A.J."/>
            <person name="Villasante A."/>
            <person name="Walenz B."/>
            <person name="Wang J."/>
            <person name="Wasserman M."/>
            <person name="Watts T."/>
            <person name="Wilson D."/>
            <person name="Wilson R.K."/>
            <person name="Wing R.A."/>
            <person name="Wolfner M.F."/>
            <person name="Wong A."/>
            <person name="Wong G.K."/>
            <person name="Wu C.I."/>
            <person name="Wu G."/>
            <person name="Yamamoto D."/>
            <person name="Yang H.P."/>
            <person name="Yang S.P."/>
            <person name="Yorke J.A."/>
            <person name="Yoshida K."/>
            <person name="Zdobnov E."/>
            <person name="Zhang P."/>
            <person name="Zhang Y."/>
            <person name="Zimin A.V."/>
            <person name="Baldwin J."/>
            <person name="Abdouelleil A."/>
            <person name="Abdulkadir J."/>
            <person name="Abebe A."/>
            <person name="Abera B."/>
            <person name="Abreu J."/>
            <person name="Acer S.C."/>
            <person name="Aftuck L."/>
            <person name="Alexander A."/>
            <person name="An P."/>
            <person name="Anderson E."/>
            <person name="Anderson S."/>
            <person name="Arachi H."/>
            <person name="Azer M."/>
            <person name="Bachantsang P."/>
            <person name="Barry A."/>
            <person name="Bayul T."/>
            <person name="Berlin A."/>
            <person name="Bessette D."/>
            <person name="Bloom T."/>
            <person name="Blye J."/>
            <person name="Boguslavskiy L."/>
            <person name="Bonnet C."/>
            <person name="Boukhgalter B."/>
            <person name="Bourzgui I."/>
            <person name="Brown A."/>
            <person name="Cahill P."/>
            <person name="Channer S."/>
            <person name="Cheshatsang Y."/>
            <person name="Chuda L."/>
            <person name="Citroen M."/>
            <person name="Collymore A."/>
            <person name="Cooke P."/>
            <person name="Costello M."/>
            <person name="D'Aco K."/>
            <person name="Daza R."/>
            <person name="De Haan G."/>
            <person name="DeGray S."/>
            <person name="DeMaso C."/>
            <person name="Dhargay N."/>
            <person name="Dooley K."/>
            <person name="Dooley E."/>
            <person name="Doricent M."/>
            <person name="Dorje P."/>
            <person name="Dorjee K."/>
            <person name="Dupes A."/>
            <person name="Elong R."/>
            <person name="Falk J."/>
            <person name="Farina A."/>
            <person name="Faro S."/>
            <person name="Ferguson D."/>
            <person name="Fisher S."/>
            <person name="Foley C.D."/>
            <person name="Franke A."/>
            <person name="Friedrich D."/>
            <person name="Gadbois L."/>
            <person name="Gearin G."/>
            <person name="Gearin C.R."/>
            <person name="Giannoukos G."/>
            <person name="Goode T."/>
            <person name="Graham J."/>
            <person name="Grandbois E."/>
            <person name="Grewal S."/>
            <person name="Gyaltsen K."/>
            <person name="Hafez N."/>
            <person name="Hagos B."/>
            <person name="Hall J."/>
            <person name="Henson C."/>
            <person name="Hollinger A."/>
            <person name="Honan T."/>
            <person name="Huard M.D."/>
            <person name="Hughes L."/>
            <person name="Hurhula B."/>
            <person name="Husby M.E."/>
            <person name="Kamat A."/>
            <person name="Kanga B."/>
            <person name="Kashin S."/>
            <person name="Khazanovich D."/>
            <person name="Kisner P."/>
            <person name="Lance K."/>
            <person name="Lara M."/>
            <person name="Lee W."/>
            <person name="Lennon N."/>
            <person name="Letendre F."/>
            <person name="LeVine R."/>
            <person name="Lipovsky A."/>
            <person name="Liu X."/>
            <person name="Liu J."/>
            <person name="Liu S."/>
            <person name="Lokyitsang T."/>
            <person name="Lokyitsang Y."/>
            <person name="Lubonja R."/>
            <person name="Lui A."/>
            <person name="MacDonald P."/>
            <person name="Magnisalis V."/>
            <person name="Maru K."/>
            <person name="Matthews C."/>
            <person name="McCusker W."/>
            <person name="McDonough S."/>
            <person name="Mehta T."/>
            <person name="Meldrim J."/>
            <person name="Meneus L."/>
            <person name="Mihai O."/>
            <person name="Mihalev A."/>
            <person name="Mihova T."/>
            <person name="Mittelman R."/>
            <person name="Mlenga V."/>
            <person name="Montmayeur A."/>
            <person name="Mulrain L."/>
            <person name="Navidi A."/>
            <person name="Naylor J."/>
            <person name="Negash T."/>
            <person name="Nguyen T."/>
            <person name="Nguyen N."/>
            <person name="Nicol R."/>
            <person name="Norbu C."/>
            <person name="Norbu N."/>
            <person name="Novod N."/>
            <person name="O'Neill B."/>
            <person name="Osman S."/>
            <person name="Markiewicz E."/>
            <person name="Oyono O.L."/>
            <person name="Patti C."/>
            <person name="Phunkhang P."/>
            <person name="Pierre F."/>
            <person name="Priest M."/>
            <person name="Raghuraman S."/>
            <person name="Rege F."/>
            <person name="Reyes R."/>
            <person name="Rise C."/>
            <person name="Rogov P."/>
            <person name="Ross K."/>
            <person name="Ryan E."/>
            <person name="Settipalli S."/>
            <person name="Shea T."/>
            <person name="Sherpa N."/>
            <person name="Shi L."/>
            <person name="Shih D."/>
            <person name="Sparrow T."/>
            <person name="Spaulding J."/>
            <person name="Stalker J."/>
            <person name="Stange-Thomann N."/>
            <person name="Stavropoulos S."/>
            <person name="Stone C."/>
            <person name="Strader C."/>
            <person name="Tesfaye S."/>
            <person name="Thomson T."/>
            <person name="Thoulutsang Y."/>
            <person name="Thoulutsang D."/>
            <person name="Topham K."/>
            <person name="Topping I."/>
            <person name="Tsamla T."/>
            <person name="Vassiliev H."/>
            <person name="Vo A."/>
            <person name="Wangchuk T."/>
            <person name="Wangdi T."/>
            <person name="Weiand M."/>
            <person name="Wilkinson J."/>
            <person name="Wilson A."/>
            <person name="Yadav S."/>
            <person name="Young G."/>
            <person name="Yu Q."/>
            <person name="Zembek L."/>
            <person name="Zhong D."/>
            <person name="Zimmer A."/>
            <person name="Zwirko Z."/>
            <person name="Jaffe D.B."/>
            <person name="Alvarez P."/>
            <person name="Brockman W."/>
            <person name="Butler J."/>
            <person name="Chin C."/>
            <person name="Gnerre S."/>
            <person name="Grabherr M."/>
            <person name="Kleber M."/>
            <person name="Mauceli E."/>
            <person name="MacCallum I."/>
        </authorList>
    </citation>
    <scope>NUCLEOTIDE SEQUENCE [LARGE SCALE GENOMIC DNA]</scope>
    <source>
        <strain evidence="16">Tucson 14030-0811.24</strain>
    </source>
</reference>
<evidence type="ECO:0000256" key="1">
    <source>
        <dbReference type="ARBA" id="ARBA00004239"/>
    </source>
</evidence>
<dbReference type="FunFam" id="2.40.10.10:FF:000034">
    <property type="entry name" value="Eupolytin"/>
    <property type="match status" value="1"/>
</dbReference>
<keyword evidence="13" id="KW-0472">Membrane</keyword>
<gene>
    <name evidence="15" type="primary">Dwil\GK19135</name>
    <name evidence="15" type="ORF">Dwil_GK19135</name>
</gene>
<dbReference type="CDD" id="cd00190">
    <property type="entry name" value="Tryp_SPc"/>
    <property type="match status" value="1"/>
</dbReference>
<feature type="transmembrane region" description="Helical" evidence="13">
    <location>
        <begin position="6"/>
        <end position="27"/>
    </location>
</feature>
<dbReference type="InterPro" id="IPR043504">
    <property type="entry name" value="Peptidase_S1_PA_chymotrypsin"/>
</dbReference>
<dbReference type="InterPro" id="IPR050430">
    <property type="entry name" value="Peptidase_S1"/>
</dbReference>
<name>B4N3P8_DROWI</name>
<evidence type="ECO:0000256" key="10">
    <source>
        <dbReference type="ARBA" id="ARBA00036320"/>
    </source>
</evidence>
<dbReference type="InterPro" id="IPR009003">
    <property type="entry name" value="Peptidase_S1_PA"/>
</dbReference>
<evidence type="ECO:0000256" key="2">
    <source>
        <dbReference type="ARBA" id="ARBA00007664"/>
    </source>
</evidence>
<dbReference type="Gene3D" id="2.40.10.10">
    <property type="entry name" value="Trypsin-like serine proteases"/>
    <property type="match status" value="1"/>
</dbReference>
<evidence type="ECO:0000256" key="5">
    <source>
        <dbReference type="ARBA" id="ARBA00022729"/>
    </source>
</evidence>
<proteinExistence type="inferred from homology"/>
<comment type="subcellular location">
    <subcellularLocation>
        <location evidence="1">Secreted</location>
        <location evidence="1">Extracellular space</location>
    </subcellularLocation>
</comment>
<dbReference type="EC" id="3.4.21.4" evidence="11"/>
<keyword evidence="6 12" id="KW-0378">Hydrolase</keyword>
<dbReference type="SMR" id="B4N3P8"/>
<dbReference type="EMBL" id="CH964095">
    <property type="protein sequence ID" value="EDW79253.1"/>
    <property type="molecule type" value="Genomic_DNA"/>
</dbReference>
<evidence type="ECO:0000256" key="9">
    <source>
        <dbReference type="ARBA" id="ARBA00023157"/>
    </source>
</evidence>
<dbReference type="HOGENOM" id="CLU_006842_7_1_1"/>
<dbReference type="InParanoid" id="B4N3P8"/>
<keyword evidence="5" id="KW-0732">Signal</keyword>
<evidence type="ECO:0000256" key="13">
    <source>
        <dbReference type="SAM" id="Phobius"/>
    </source>
</evidence>
<dbReference type="PROSITE" id="PS00135">
    <property type="entry name" value="TRYPSIN_SER"/>
    <property type="match status" value="1"/>
</dbReference>
<dbReference type="STRING" id="7260.B4N3P8"/>
<dbReference type="GO" id="GO:0005576">
    <property type="term" value="C:extracellular region"/>
    <property type="evidence" value="ECO:0007669"/>
    <property type="project" value="UniProtKB-SubCell"/>
</dbReference>
<dbReference type="FunCoup" id="B4N3P8">
    <property type="interactions" value="62"/>
</dbReference>
<evidence type="ECO:0000313" key="15">
    <source>
        <dbReference type="EMBL" id="EDW79253.1"/>
    </source>
</evidence>
<keyword evidence="8" id="KW-0865">Zymogen</keyword>
<dbReference type="GO" id="GO:0004252">
    <property type="term" value="F:serine-type endopeptidase activity"/>
    <property type="evidence" value="ECO:0007669"/>
    <property type="project" value="UniProtKB-EC"/>
</dbReference>
<dbReference type="SMART" id="SM00020">
    <property type="entry name" value="Tryp_SPc"/>
    <property type="match status" value="1"/>
</dbReference>
<evidence type="ECO:0000259" key="14">
    <source>
        <dbReference type="PROSITE" id="PS50240"/>
    </source>
</evidence>
<dbReference type="eggNOG" id="KOG3627">
    <property type="taxonomic scope" value="Eukaryota"/>
</dbReference>